<dbReference type="OrthoDB" id="2013011at2759"/>
<dbReference type="Proteomes" id="UP000824120">
    <property type="component" value="Chromosome 6"/>
</dbReference>
<organism evidence="2 3">
    <name type="scientific">Solanum commersonii</name>
    <name type="common">Commerson's wild potato</name>
    <name type="synonym">Commerson's nightshade</name>
    <dbReference type="NCBI Taxonomy" id="4109"/>
    <lineage>
        <taxon>Eukaryota</taxon>
        <taxon>Viridiplantae</taxon>
        <taxon>Streptophyta</taxon>
        <taxon>Embryophyta</taxon>
        <taxon>Tracheophyta</taxon>
        <taxon>Spermatophyta</taxon>
        <taxon>Magnoliopsida</taxon>
        <taxon>eudicotyledons</taxon>
        <taxon>Gunneridae</taxon>
        <taxon>Pentapetalae</taxon>
        <taxon>asterids</taxon>
        <taxon>lamiids</taxon>
        <taxon>Solanales</taxon>
        <taxon>Solanaceae</taxon>
        <taxon>Solanoideae</taxon>
        <taxon>Solaneae</taxon>
        <taxon>Solanum</taxon>
    </lineage>
</organism>
<evidence type="ECO:0000313" key="2">
    <source>
        <dbReference type="EMBL" id="KAG5600268.1"/>
    </source>
</evidence>
<sequence>MASLKIHPRTHSLIQFNKPNTVSDLKLNSYLLVSKQIKKRVCSHRVSSSLSLSNSCGGGVMKEDQKTEGVLSGKIDEWMNESVVDIVKNLKQAPLLVQIYSEDGKGQVKIKTERAVEEAWPMKKSEWEKRSPDGLIFVGELGSEDEKLVEEEGEGITKAWGVVVQGKGMECSPACYLLKTSRVGAGFGMGLFCTHFCLAKGWDSRPSHDSEFGRNSGVGVRSQISRQCLVLGSYSNSKDGSRFGCRGSILIQKFGPKFDVRVWSKFGS</sequence>
<evidence type="ECO:0000259" key="1">
    <source>
        <dbReference type="Pfam" id="PF25089"/>
    </source>
</evidence>
<name>A0A9J5YMB1_SOLCO</name>
<keyword evidence="3" id="KW-1185">Reference proteome</keyword>
<dbReference type="PANTHER" id="PTHR35127:SF1">
    <property type="entry name" value="GENOME ASSEMBLY, CHROMOSOME: A10"/>
    <property type="match status" value="1"/>
</dbReference>
<dbReference type="EMBL" id="JACXVP010000006">
    <property type="protein sequence ID" value="KAG5600268.1"/>
    <property type="molecule type" value="Genomic_DNA"/>
</dbReference>
<protein>
    <recommendedName>
        <fullName evidence="1">DUF7804 domain-containing protein</fullName>
    </recommendedName>
</protein>
<dbReference type="AlphaFoldDB" id="A0A9J5YMB1"/>
<dbReference type="PANTHER" id="PTHR35127">
    <property type="entry name" value="OS03G0736900 PROTEIN"/>
    <property type="match status" value="1"/>
</dbReference>
<feature type="domain" description="DUF7804" evidence="1">
    <location>
        <begin position="71"/>
        <end position="147"/>
    </location>
</feature>
<dbReference type="InterPro" id="IPR056706">
    <property type="entry name" value="DUF7804"/>
</dbReference>
<gene>
    <name evidence="2" type="ORF">H5410_031638</name>
</gene>
<dbReference type="Pfam" id="PF25089">
    <property type="entry name" value="DUF7804"/>
    <property type="match status" value="1"/>
</dbReference>
<accession>A0A9J5YMB1</accession>
<evidence type="ECO:0000313" key="3">
    <source>
        <dbReference type="Proteomes" id="UP000824120"/>
    </source>
</evidence>
<proteinExistence type="predicted"/>
<comment type="caution">
    <text evidence="2">The sequence shown here is derived from an EMBL/GenBank/DDBJ whole genome shotgun (WGS) entry which is preliminary data.</text>
</comment>
<reference evidence="2 3" key="1">
    <citation type="submission" date="2020-09" db="EMBL/GenBank/DDBJ databases">
        <title>De no assembly of potato wild relative species, Solanum commersonii.</title>
        <authorList>
            <person name="Cho K."/>
        </authorList>
    </citation>
    <scope>NUCLEOTIDE SEQUENCE [LARGE SCALE GENOMIC DNA]</scope>
    <source>
        <strain evidence="2">LZ3.2</strain>
        <tissue evidence="2">Leaf</tissue>
    </source>
</reference>